<dbReference type="AlphaFoldDB" id="A0A327L4D2"/>
<evidence type="ECO:0000313" key="11">
    <source>
        <dbReference type="Proteomes" id="UP000249130"/>
    </source>
</evidence>
<name>A0A327L4D2_9BRAD</name>
<gene>
    <name evidence="10" type="ORF">CH341_09465</name>
</gene>
<comment type="similarity">
    <text evidence="2 8">Belongs to the ABC-2 integral membrane protein family.</text>
</comment>
<protein>
    <recommendedName>
        <fullName evidence="8">Transport permease protein</fullName>
    </recommendedName>
</protein>
<dbReference type="InterPro" id="IPR013525">
    <property type="entry name" value="ABC2_TM"/>
</dbReference>
<dbReference type="Gene3D" id="3.40.1710.10">
    <property type="entry name" value="abc type-2 transporter like domain"/>
    <property type="match status" value="1"/>
</dbReference>
<evidence type="ECO:0000256" key="2">
    <source>
        <dbReference type="ARBA" id="ARBA00007783"/>
    </source>
</evidence>
<reference evidence="10 11" key="1">
    <citation type="submission" date="2017-07" db="EMBL/GenBank/DDBJ databases">
        <title>Draft Genome Sequences of Select Purple Nonsulfur Bacteria.</title>
        <authorList>
            <person name="Lasarre B."/>
            <person name="Mckinlay J.B."/>
        </authorList>
    </citation>
    <scope>NUCLEOTIDE SEQUENCE [LARGE SCALE GENOMIC DNA]</scope>
    <source>
        <strain evidence="10 11">DSM 5909</strain>
    </source>
</reference>
<evidence type="ECO:0000256" key="4">
    <source>
        <dbReference type="ARBA" id="ARBA00022475"/>
    </source>
</evidence>
<evidence type="ECO:0000259" key="9">
    <source>
        <dbReference type="PROSITE" id="PS51012"/>
    </source>
</evidence>
<evidence type="ECO:0000256" key="3">
    <source>
        <dbReference type="ARBA" id="ARBA00022448"/>
    </source>
</evidence>
<organism evidence="10 11">
    <name type="scientific">Rhodoplanes roseus</name>
    <dbReference type="NCBI Taxonomy" id="29409"/>
    <lineage>
        <taxon>Bacteria</taxon>
        <taxon>Pseudomonadati</taxon>
        <taxon>Pseudomonadota</taxon>
        <taxon>Alphaproteobacteria</taxon>
        <taxon>Hyphomicrobiales</taxon>
        <taxon>Nitrobacteraceae</taxon>
        <taxon>Rhodoplanes</taxon>
    </lineage>
</organism>
<accession>A0A327L4D2</accession>
<comment type="caution">
    <text evidence="10">The sequence shown here is derived from an EMBL/GenBank/DDBJ whole genome shotgun (WGS) entry which is preliminary data.</text>
</comment>
<evidence type="ECO:0000256" key="8">
    <source>
        <dbReference type="RuleBase" id="RU361157"/>
    </source>
</evidence>
<comment type="caution">
    <text evidence="8">Lacks conserved residue(s) required for the propagation of feature annotation.</text>
</comment>
<feature type="transmembrane region" description="Helical" evidence="8">
    <location>
        <begin position="180"/>
        <end position="204"/>
    </location>
</feature>
<dbReference type="PANTHER" id="PTHR30294:SF29">
    <property type="entry name" value="MULTIDRUG ABC TRANSPORTER PERMEASE YBHS-RELATED"/>
    <property type="match status" value="1"/>
</dbReference>
<keyword evidence="4 8" id="KW-1003">Cell membrane</keyword>
<dbReference type="PROSITE" id="PS51012">
    <property type="entry name" value="ABC_TM2"/>
    <property type="match status" value="1"/>
</dbReference>
<feature type="domain" description="ABC transmembrane type-2" evidence="9">
    <location>
        <begin position="120"/>
        <end position="374"/>
    </location>
</feature>
<sequence>MNTSGFATRLLALIRKETRQMLRDRSNLTVGLLLPICLILVFGFGISFDVKNARVTVVLEDNSPTARDALAGLRGSPYLAPTWVTSMAEAGRMLRAAETDAILRVPVDFSRRLASGDGRLQLVLNGVDSTTAATIEGYVSGALAGPTQRQADRAGNKPPAAASVTVVQRTWFNEANESTWFVVPGVIVLVMTLIGAFLTSLLVAREWERGTLESLFVTPVRPFELVIAKLAPYLVVGAVDLVMCLLAARVLFLVPMRGSLWVIIVAALLYLTVSLELGLFISAATRNQFTASQMALLTSFMPAMMLSGFVFDLRNLPVVVQVISHLLPATHFMGLIKTLFMVGDYWPDILRDCGILVLYSVVLIEATRRLLKKSLG</sequence>
<comment type="subcellular location">
    <subcellularLocation>
        <location evidence="8">Cell inner membrane</location>
        <topology evidence="8">Multi-pass membrane protein</topology>
    </subcellularLocation>
    <subcellularLocation>
        <location evidence="1">Cell membrane</location>
        <topology evidence="1">Multi-pass membrane protein</topology>
    </subcellularLocation>
</comment>
<dbReference type="EMBL" id="NPEX01000047">
    <property type="protein sequence ID" value="RAI44372.1"/>
    <property type="molecule type" value="Genomic_DNA"/>
</dbReference>
<dbReference type="GO" id="GO:0140359">
    <property type="term" value="F:ABC-type transporter activity"/>
    <property type="evidence" value="ECO:0007669"/>
    <property type="project" value="InterPro"/>
</dbReference>
<keyword evidence="11" id="KW-1185">Reference proteome</keyword>
<keyword evidence="5 8" id="KW-0812">Transmembrane</keyword>
<dbReference type="RefSeq" id="WP_111418801.1">
    <property type="nucleotide sequence ID" value="NZ_NPEX01000047.1"/>
</dbReference>
<dbReference type="InterPro" id="IPR000412">
    <property type="entry name" value="ABC_2_transport"/>
</dbReference>
<evidence type="ECO:0000256" key="1">
    <source>
        <dbReference type="ARBA" id="ARBA00004651"/>
    </source>
</evidence>
<dbReference type="PANTHER" id="PTHR30294">
    <property type="entry name" value="MEMBRANE COMPONENT OF ABC TRANSPORTER YHHJ-RELATED"/>
    <property type="match status" value="1"/>
</dbReference>
<dbReference type="InterPro" id="IPR051449">
    <property type="entry name" value="ABC-2_transporter_component"/>
</dbReference>
<dbReference type="Proteomes" id="UP000249130">
    <property type="component" value="Unassembled WGS sequence"/>
</dbReference>
<keyword evidence="6 8" id="KW-1133">Transmembrane helix</keyword>
<dbReference type="PRINTS" id="PR00164">
    <property type="entry name" value="ABC2TRNSPORT"/>
</dbReference>
<feature type="transmembrane region" description="Helical" evidence="8">
    <location>
        <begin position="294"/>
        <end position="311"/>
    </location>
</feature>
<evidence type="ECO:0000256" key="6">
    <source>
        <dbReference type="ARBA" id="ARBA00022989"/>
    </source>
</evidence>
<feature type="transmembrane region" description="Helical" evidence="8">
    <location>
        <begin position="260"/>
        <end position="282"/>
    </location>
</feature>
<evidence type="ECO:0000313" key="10">
    <source>
        <dbReference type="EMBL" id="RAI44372.1"/>
    </source>
</evidence>
<dbReference type="Pfam" id="PF12698">
    <property type="entry name" value="ABC2_membrane_3"/>
    <property type="match status" value="1"/>
</dbReference>
<evidence type="ECO:0000256" key="7">
    <source>
        <dbReference type="ARBA" id="ARBA00023136"/>
    </source>
</evidence>
<keyword evidence="3 8" id="KW-0813">Transport</keyword>
<evidence type="ECO:0000256" key="5">
    <source>
        <dbReference type="ARBA" id="ARBA00022692"/>
    </source>
</evidence>
<dbReference type="GO" id="GO:0043190">
    <property type="term" value="C:ATP-binding cassette (ABC) transporter complex"/>
    <property type="evidence" value="ECO:0007669"/>
    <property type="project" value="InterPro"/>
</dbReference>
<dbReference type="OrthoDB" id="9784671at2"/>
<feature type="transmembrane region" description="Helical" evidence="8">
    <location>
        <begin position="28"/>
        <end position="48"/>
    </location>
</feature>
<keyword evidence="7 8" id="KW-0472">Membrane</keyword>
<dbReference type="InterPro" id="IPR047817">
    <property type="entry name" value="ABC2_TM_bact-type"/>
</dbReference>
<proteinExistence type="inferred from homology"/>
<feature type="transmembrane region" description="Helical" evidence="8">
    <location>
        <begin position="230"/>
        <end position="254"/>
    </location>
</feature>